<feature type="chain" id="PRO_5004612222" description="Prion-inhibition and propagation HeLo domain-containing protein" evidence="1">
    <location>
        <begin position="21"/>
        <end position="326"/>
    </location>
</feature>
<evidence type="ECO:0000313" key="3">
    <source>
        <dbReference type="Proteomes" id="UP000019373"/>
    </source>
</evidence>
<reference evidence="3" key="1">
    <citation type="journal article" date="2014" name="BMC Genomics">
        <title>Genome characteristics reveal the impact of lichenization on lichen-forming fungus Endocarpon pusillum Hedwig (Verrucariales, Ascomycota).</title>
        <authorList>
            <person name="Wang Y.-Y."/>
            <person name="Liu B."/>
            <person name="Zhang X.-Y."/>
            <person name="Zhou Q.-M."/>
            <person name="Zhang T."/>
            <person name="Li H."/>
            <person name="Yu Y.-F."/>
            <person name="Zhang X.-L."/>
            <person name="Hao X.-Y."/>
            <person name="Wang M."/>
            <person name="Wang L."/>
            <person name="Wei J.-C."/>
        </authorList>
    </citation>
    <scope>NUCLEOTIDE SEQUENCE [LARGE SCALE GENOMIC DNA]</scope>
    <source>
        <strain evidence="3">Z07020 / HMAS-L-300199</strain>
    </source>
</reference>
<accession>U1HRR2</accession>
<keyword evidence="3" id="KW-1185">Reference proteome</keyword>
<gene>
    <name evidence="2" type="ORF">EPUS_03026</name>
</gene>
<dbReference type="PANTHER" id="PTHR35186">
    <property type="entry name" value="ANK_REP_REGION DOMAIN-CONTAINING PROTEIN"/>
    <property type="match status" value="1"/>
</dbReference>
<dbReference type="EMBL" id="KE720972">
    <property type="protein sequence ID" value="ERF73185.1"/>
    <property type="molecule type" value="Genomic_DNA"/>
</dbReference>
<keyword evidence="1" id="KW-0732">Signal</keyword>
<dbReference type="GeneID" id="19238074"/>
<organism evidence="2 3">
    <name type="scientific">Endocarpon pusillum (strain Z07020 / HMAS-L-300199)</name>
    <name type="common">Lichen-forming fungus</name>
    <dbReference type="NCBI Taxonomy" id="1263415"/>
    <lineage>
        <taxon>Eukaryota</taxon>
        <taxon>Fungi</taxon>
        <taxon>Dikarya</taxon>
        <taxon>Ascomycota</taxon>
        <taxon>Pezizomycotina</taxon>
        <taxon>Eurotiomycetes</taxon>
        <taxon>Chaetothyriomycetidae</taxon>
        <taxon>Verrucariales</taxon>
        <taxon>Verrucariaceae</taxon>
        <taxon>Endocarpon</taxon>
    </lineage>
</organism>
<evidence type="ECO:0000313" key="2">
    <source>
        <dbReference type="EMBL" id="ERF73185.1"/>
    </source>
</evidence>
<evidence type="ECO:0008006" key="4">
    <source>
        <dbReference type="Google" id="ProtNLM"/>
    </source>
</evidence>
<protein>
    <recommendedName>
        <fullName evidence="4">Prion-inhibition and propagation HeLo domain-containing protein</fullName>
    </recommendedName>
</protein>
<name>U1HRR2_ENDPU</name>
<dbReference type="RefSeq" id="XP_007801159.1">
    <property type="nucleotide sequence ID" value="XM_007802968.1"/>
</dbReference>
<evidence type="ECO:0000256" key="1">
    <source>
        <dbReference type="SAM" id="SignalP"/>
    </source>
</evidence>
<dbReference type="Proteomes" id="UP000019373">
    <property type="component" value="Unassembled WGS sequence"/>
</dbReference>
<dbReference type="AlphaFoldDB" id="U1HRR2"/>
<proteinExistence type="predicted"/>
<feature type="signal peptide" evidence="1">
    <location>
        <begin position="1"/>
        <end position="20"/>
    </location>
</feature>
<sequence>MSGFEVVSLILGAFPLIISSIENYQKGLKPIRLFVRYRQELIALHALIVSEYSKFQNSLDLLLQPLIPPSELHHLITKPEKINWKAPHLKASLRRRLGPSEEAFYGALQVVEGSVEELKAALKGKDCLDRLHYCFVGSSKRESTKARLQQGNNDLQSFVIHAKRLGDARERRSLDVLEAGIKRNELCELHASLSQDPWQYSCPQHSVYLDVCSLTVGGPLGKDKNASAEVIIGLTRTHRSGASSSVPTLAVALTHNAHGKDDLDETSISLSNTVLSSAPSTLSSGALTSSSALLRTANHTLQLLVLSFYALSLLTTSQREIPEQAC</sequence>
<dbReference type="PANTHER" id="PTHR35186:SF4">
    <property type="entry name" value="PRION-INHIBITION AND PROPAGATION HELO DOMAIN-CONTAINING PROTEIN"/>
    <property type="match status" value="1"/>
</dbReference>
<dbReference type="OrthoDB" id="3565018at2759"/>
<dbReference type="HOGENOM" id="CLU_852660_0_0_1"/>